<dbReference type="PROSITE" id="PS50102">
    <property type="entry name" value="RRM"/>
    <property type="match status" value="1"/>
</dbReference>
<reference evidence="5" key="4">
    <citation type="submission" date="2015-06" db="UniProtKB">
        <authorList>
            <consortium name="EnsemblMetazoa"/>
        </authorList>
    </citation>
    <scope>IDENTIFICATION</scope>
</reference>
<dbReference type="PANTHER" id="PTHR22948">
    <property type="entry name" value="TUDOR DOMAIN CONTAINING PROTEIN"/>
    <property type="match status" value="1"/>
</dbReference>
<dbReference type="InterPro" id="IPR035437">
    <property type="entry name" value="SNase_OB-fold_sf"/>
</dbReference>
<dbReference type="AlphaFoldDB" id="W5JLX3"/>
<dbReference type="InterPro" id="IPR000504">
    <property type="entry name" value="RRM_dom"/>
</dbReference>
<keyword evidence="1 2" id="KW-0694">RNA-binding</keyword>
<dbReference type="GO" id="GO:0003723">
    <property type="term" value="F:RNA binding"/>
    <property type="evidence" value="ECO:0007669"/>
    <property type="project" value="UniProtKB-UniRule"/>
</dbReference>
<dbReference type="SMART" id="SM00333">
    <property type="entry name" value="TUDOR"/>
    <property type="match status" value="2"/>
</dbReference>
<evidence type="ECO:0000313" key="5">
    <source>
        <dbReference type="EnsemblMetazoa" id="ADAC003098-PA"/>
    </source>
</evidence>
<protein>
    <recommendedName>
        <fullName evidence="3">RRM domain-containing protein</fullName>
    </recommendedName>
</protein>
<dbReference type="Pfam" id="PF00567">
    <property type="entry name" value="TUDOR"/>
    <property type="match status" value="1"/>
</dbReference>
<feature type="domain" description="RRM" evidence="3">
    <location>
        <begin position="33"/>
        <end position="101"/>
    </location>
</feature>
<dbReference type="Gene3D" id="2.40.50.90">
    <property type="match status" value="1"/>
</dbReference>
<sequence length="696" mass="78252">MTNPESQQDKNVEEVDPADWTLESDPEINVSMTKIIIRNVFDLTENGLKELCRHYGTVTNAFKINSSTAFVEFAQENEATIAVQQLNSKLGFRFQADFARPKETPVVISSKAANATTLETPDESWEEASRKRRFNLAFSIPLPIRFPKRNALITRSDYLPPTDANVKLRQTDPACFFSISENSETCVEEHQQATEKEALAIKSHNTIYTHHGLEETERGRFGPVKRCVVCHGYGFAYCDKCSTSYCSTNHQSVHHTEHTIICGGDPSGAIDKSTGCGAKENKTTLSTSGHNSLIRDDLPTKAKVLITAVLSQNCVYVRSADQATNREYLKTIGDMAKAGYLLGARDGLNAQPVEGEIYLAPYAPLGVYGRVLVTDATFNRKRCKCVFIEHGSVQIVPWDALLPLDDAELKYRKVFVYKALLAGITEEYGTVEQAIAYLNRLKGQTLYMTHQVVDRNMVNIQLRTSREGKSVNETINDKIIVPALLTDSDHEGFIMYKNLTQPAPARGKNIQIFILNKTTIQLDSRVTWIATSDLAYLEDLHNKLQHYGKKVATFQRYMTPRHGELCLVRCWHKWYRAVCHETVGDSKPALFLCDYGNMIIADLTDIRKIPPQFATDVRTHDGIIEGFDEAKAEGVKLDSELLEICVPENESLLADISERDISSGLVKEKITLLRIHEFSSVMELRRINSALNKQKR</sequence>
<dbReference type="InterPro" id="IPR050621">
    <property type="entry name" value="Tudor_domain_containing"/>
</dbReference>
<evidence type="ECO:0000313" key="6">
    <source>
        <dbReference type="Proteomes" id="UP000000673"/>
    </source>
</evidence>
<dbReference type="eggNOG" id="KOG2039">
    <property type="taxonomic scope" value="Eukaryota"/>
</dbReference>
<dbReference type="STRING" id="43151.W5JLX3"/>
<accession>W5JLX3</accession>
<dbReference type="CDD" id="cd20379">
    <property type="entry name" value="Tudor_dTUD-like"/>
    <property type="match status" value="1"/>
</dbReference>
<reference evidence="4" key="3">
    <citation type="journal article" date="2013" name="Nucleic Acids Res.">
        <title>The genome of Anopheles darlingi, the main neotropical malaria vector.</title>
        <authorList>
            <person name="Marinotti O."/>
            <person name="Cerqueira G.C."/>
            <person name="de Almeida L.G."/>
            <person name="Ferro M.I."/>
            <person name="Loreto E.L."/>
            <person name="Zaha A."/>
            <person name="Teixeira S.M."/>
            <person name="Wespiser A.R."/>
            <person name="Almeida E Silva A."/>
            <person name="Schlindwein A.D."/>
            <person name="Pacheco A.C."/>
            <person name="Silva A.L."/>
            <person name="Graveley B.R."/>
            <person name="Walenz B.P."/>
            <person name="Lima Bde A."/>
            <person name="Ribeiro C.A."/>
            <person name="Nunes-Silva C.G."/>
            <person name="de Carvalho C.R."/>
            <person name="Soares C.M."/>
            <person name="de Menezes C.B."/>
            <person name="Matiolli C."/>
            <person name="Caffrey D."/>
            <person name="Araujo D.A."/>
            <person name="de Oliveira D.M."/>
            <person name="Golenbock D."/>
            <person name="Grisard E.C."/>
            <person name="Fantinatti-Garboggini F."/>
            <person name="de Carvalho F.M."/>
            <person name="Barcellos F.G."/>
            <person name="Prosdocimi F."/>
            <person name="May G."/>
            <person name="Azevedo Junior G.M."/>
            <person name="Guimaraes G.M."/>
            <person name="Goldman G.H."/>
            <person name="Padilha I.Q."/>
            <person name="Batista Jda S."/>
            <person name="Ferro J.A."/>
            <person name="Ribeiro J.M."/>
            <person name="Fietto J.L."/>
            <person name="Dabbas K.M."/>
            <person name="Cerdeira L."/>
            <person name="Agnez-Lima L.F."/>
            <person name="Brocchi M."/>
            <person name="de Carvalho M.O."/>
            <person name="Teixeira Mde M."/>
            <person name="Diniz Maia Mde M."/>
            <person name="Goldman M.H."/>
            <person name="Cruz Schneider M.P."/>
            <person name="Felipe M.S."/>
            <person name="Hungria M."/>
            <person name="Nicolas M.F."/>
            <person name="Pereira M."/>
            <person name="Montes M.A."/>
            <person name="Cantao M.E."/>
            <person name="Vincentz M."/>
            <person name="Rafael M.S."/>
            <person name="Silverman N."/>
            <person name="Stoco P.H."/>
            <person name="Souza R.C."/>
            <person name="Vicentini R."/>
            <person name="Gazzinelli R.T."/>
            <person name="Neves Rde O."/>
            <person name="Silva R."/>
            <person name="Astolfi-Filho S."/>
            <person name="Maciel T.E."/>
            <person name="Urmenyi T.P."/>
            <person name="Tadei W.P."/>
            <person name="Camargo E.P."/>
            <person name="de Vasconcelos A.T."/>
        </authorList>
    </citation>
    <scope>NUCLEOTIDE SEQUENCE</scope>
</reference>
<dbReference type="EMBL" id="ADMH02000758">
    <property type="protein sequence ID" value="ETN65141.1"/>
    <property type="molecule type" value="Genomic_DNA"/>
</dbReference>
<reference evidence="4" key="2">
    <citation type="submission" date="2010-05" db="EMBL/GenBank/DDBJ databases">
        <authorList>
            <person name="Almeida L.G."/>
            <person name="Nicolas M.F."/>
            <person name="Souza R.C."/>
            <person name="Vasconcelos A.T.R."/>
        </authorList>
    </citation>
    <scope>NUCLEOTIDE SEQUENCE</scope>
</reference>
<dbReference type="VEuPathDB" id="VectorBase:ADAC003098"/>
<dbReference type="FunCoup" id="W5JLX3">
    <property type="interactions" value="5"/>
</dbReference>
<name>W5JLX3_ANODA</name>
<evidence type="ECO:0000256" key="2">
    <source>
        <dbReference type="PROSITE-ProRule" id="PRU00176"/>
    </source>
</evidence>
<gene>
    <name evidence="4" type="ORF">AND_003098</name>
</gene>
<dbReference type="SUPFAM" id="SSF54928">
    <property type="entry name" value="RNA-binding domain, RBD"/>
    <property type="match status" value="1"/>
</dbReference>
<dbReference type="InterPro" id="IPR002999">
    <property type="entry name" value="Tudor"/>
</dbReference>
<dbReference type="SUPFAM" id="SSF63748">
    <property type="entry name" value="Tudor/PWWP/MBT"/>
    <property type="match status" value="2"/>
</dbReference>
<keyword evidence="6" id="KW-1185">Reference proteome</keyword>
<dbReference type="InterPro" id="IPR012677">
    <property type="entry name" value="Nucleotide-bd_a/b_plait_sf"/>
</dbReference>
<evidence type="ECO:0000313" key="4">
    <source>
        <dbReference type="EMBL" id="ETN65141.1"/>
    </source>
</evidence>
<dbReference type="PANTHER" id="PTHR22948:SF76">
    <property type="entry name" value="FI20010P1-RELATED"/>
    <property type="match status" value="1"/>
</dbReference>
<evidence type="ECO:0000259" key="3">
    <source>
        <dbReference type="PROSITE" id="PS50102"/>
    </source>
</evidence>
<dbReference type="CDD" id="cd00590">
    <property type="entry name" value="RRM_SF"/>
    <property type="match status" value="1"/>
</dbReference>
<evidence type="ECO:0000256" key="1">
    <source>
        <dbReference type="ARBA" id="ARBA00022884"/>
    </source>
</evidence>
<dbReference type="Gene3D" id="2.30.30.140">
    <property type="match status" value="2"/>
</dbReference>
<dbReference type="InterPro" id="IPR035979">
    <property type="entry name" value="RBD_domain_sf"/>
</dbReference>
<dbReference type="VEuPathDB" id="VectorBase:ADAR2_008263"/>
<dbReference type="EnsemblMetazoa" id="ADAC003098-RA">
    <property type="protein sequence ID" value="ADAC003098-PA"/>
    <property type="gene ID" value="ADAC003098"/>
</dbReference>
<organism evidence="4">
    <name type="scientific">Anopheles darlingi</name>
    <name type="common">Mosquito</name>
    <dbReference type="NCBI Taxonomy" id="43151"/>
    <lineage>
        <taxon>Eukaryota</taxon>
        <taxon>Metazoa</taxon>
        <taxon>Ecdysozoa</taxon>
        <taxon>Arthropoda</taxon>
        <taxon>Hexapoda</taxon>
        <taxon>Insecta</taxon>
        <taxon>Pterygota</taxon>
        <taxon>Neoptera</taxon>
        <taxon>Endopterygota</taxon>
        <taxon>Diptera</taxon>
        <taxon>Nematocera</taxon>
        <taxon>Culicoidea</taxon>
        <taxon>Culicidae</taxon>
        <taxon>Anophelinae</taxon>
        <taxon>Anopheles</taxon>
    </lineage>
</organism>
<dbReference type="SMART" id="SM00360">
    <property type="entry name" value="RRM"/>
    <property type="match status" value="1"/>
</dbReference>
<dbReference type="SUPFAM" id="SSF144232">
    <property type="entry name" value="HIT/MYND zinc finger-like"/>
    <property type="match status" value="1"/>
</dbReference>
<proteinExistence type="predicted"/>
<dbReference type="HOGENOM" id="CLU_367722_0_0_1"/>
<dbReference type="Gene3D" id="3.30.70.330">
    <property type="match status" value="1"/>
</dbReference>
<dbReference type="Proteomes" id="UP000000673">
    <property type="component" value="Unassembled WGS sequence"/>
</dbReference>
<dbReference type="GO" id="GO:0005737">
    <property type="term" value="C:cytoplasm"/>
    <property type="evidence" value="ECO:0007669"/>
    <property type="project" value="UniProtKB-ARBA"/>
</dbReference>
<dbReference type="Pfam" id="PF00076">
    <property type="entry name" value="RRM_1"/>
    <property type="match status" value="1"/>
</dbReference>
<reference evidence="4 6" key="1">
    <citation type="journal article" date="2010" name="BMC Genomics">
        <title>Combination of measures distinguishes pre-miRNAs from other stem-loops in the genome of the newly sequenced Anopheles darlingi.</title>
        <authorList>
            <person name="Mendes N.D."/>
            <person name="Freitas A.T."/>
            <person name="Vasconcelos A.T."/>
            <person name="Sagot M.F."/>
        </authorList>
    </citation>
    <scope>NUCLEOTIDE SEQUENCE</scope>
</reference>
<dbReference type="OMA" id="SRITWIA"/>